<accession>A0A0E9XJJ4</accession>
<name>A0A0E9XJJ4_ANGAN</name>
<reference evidence="1" key="2">
    <citation type="journal article" date="2015" name="Fish Shellfish Immunol.">
        <title>Early steps in the European eel (Anguilla anguilla)-Vibrio vulnificus interaction in the gills: Role of the RtxA13 toxin.</title>
        <authorList>
            <person name="Callol A."/>
            <person name="Pajuelo D."/>
            <person name="Ebbesson L."/>
            <person name="Teles M."/>
            <person name="MacKenzie S."/>
            <person name="Amaro C."/>
        </authorList>
    </citation>
    <scope>NUCLEOTIDE SEQUENCE</scope>
</reference>
<protein>
    <submittedName>
        <fullName evidence="1">Uncharacterized protein</fullName>
    </submittedName>
</protein>
<proteinExistence type="predicted"/>
<evidence type="ECO:0000313" key="1">
    <source>
        <dbReference type="EMBL" id="JAI02820.1"/>
    </source>
</evidence>
<organism evidence="1">
    <name type="scientific">Anguilla anguilla</name>
    <name type="common">European freshwater eel</name>
    <name type="synonym">Muraena anguilla</name>
    <dbReference type="NCBI Taxonomy" id="7936"/>
    <lineage>
        <taxon>Eukaryota</taxon>
        <taxon>Metazoa</taxon>
        <taxon>Chordata</taxon>
        <taxon>Craniata</taxon>
        <taxon>Vertebrata</taxon>
        <taxon>Euteleostomi</taxon>
        <taxon>Actinopterygii</taxon>
        <taxon>Neopterygii</taxon>
        <taxon>Teleostei</taxon>
        <taxon>Anguilliformes</taxon>
        <taxon>Anguillidae</taxon>
        <taxon>Anguilla</taxon>
    </lineage>
</organism>
<sequence length="53" mass="5891">MPSEVGKGLQDTQHINGVYSWVMVSNFVFPSSALLNVPIRLVLQNCVMTTHCQ</sequence>
<dbReference type="EMBL" id="GBXM01005758">
    <property type="protein sequence ID" value="JAI02820.1"/>
    <property type="molecule type" value="Transcribed_RNA"/>
</dbReference>
<dbReference type="AlphaFoldDB" id="A0A0E9XJJ4"/>
<reference evidence="1" key="1">
    <citation type="submission" date="2014-11" db="EMBL/GenBank/DDBJ databases">
        <authorList>
            <person name="Amaro Gonzalez C."/>
        </authorList>
    </citation>
    <scope>NUCLEOTIDE SEQUENCE</scope>
</reference>